<gene>
    <name evidence="2" type="ORF">ELS82_13830</name>
</gene>
<sequence length="166" mass="18779">MSESLKIDSSIYIWLIVIVFVLPTVITLISEFFFTKRLTLKVSVLAVFIMGVVTVALSYQLQGTKVIVTDNKLVLKSMFYSSEVLLEDITSVESFAQELPTQYYLIQRTNGIQLPGYFSGHYKTHNKLDSFVLATYPPYLVVTTRDKSLFIFSGSDALRKALLKSL</sequence>
<evidence type="ECO:0008006" key="4">
    <source>
        <dbReference type="Google" id="ProtNLM"/>
    </source>
</evidence>
<keyword evidence="3" id="KW-1185">Reference proteome</keyword>
<organism evidence="2 3">
    <name type="scientific">Vibrio ouci</name>
    <dbReference type="NCBI Taxonomy" id="2499078"/>
    <lineage>
        <taxon>Bacteria</taxon>
        <taxon>Pseudomonadati</taxon>
        <taxon>Pseudomonadota</taxon>
        <taxon>Gammaproteobacteria</taxon>
        <taxon>Vibrionales</taxon>
        <taxon>Vibrionaceae</taxon>
        <taxon>Vibrio</taxon>
    </lineage>
</organism>
<proteinExistence type="predicted"/>
<dbReference type="OrthoDB" id="5767765at2"/>
<name>A0A4Y8WFB4_9VIBR</name>
<reference evidence="2 3" key="1">
    <citation type="submission" date="2019-01" db="EMBL/GenBank/DDBJ databases">
        <title>Vibrio BEI176 sp. nov, a marine bacterium isolated from China: eastern marignal seas.</title>
        <authorList>
            <person name="Li B."/>
        </authorList>
    </citation>
    <scope>NUCLEOTIDE SEQUENCE [LARGE SCALE GENOMIC DNA]</scope>
    <source>
        <strain evidence="2 3">BEI176</strain>
    </source>
</reference>
<feature type="transmembrane region" description="Helical" evidence="1">
    <location>
        <begin position="12"/>
        <end position="35"/>
    </location>
</feature>
<keyword evidence="1" id="KW-0472">Membrane</keyword>
<dbReference type="AlphaFoldDB" id="A0A4Y8WFB4"/>
<protein>
    <recommendedName>
        <fullName evidence="4">Bacterial Pleckstrin homology domain-containing protein</fullName>
    </recommendedName>
</protein>
<accession>A0A4Y8WFB4</accession>
<dbReference type="RefSeq" id="WP_134835989.1">
    <property type="nucleotide sequence ID" value="NZ_SATR01000020.1"/>
</dbReference>
<feature type="transmembrane region" description="Helical" evidence="1">
    <location>
        <begin position="42"/>
        <end position="61"/>
    </location>
</feature>
<keyword evidence="1" id="KW-0812">Transmembrane</keyword>
<keyword evidence="1" id="KW-1133">Transmembrane helix</keyword>
<evidence type="ECO:0000256" key="1">
    <source>
        <dbReference type="SAM" id="Phobius"/>
    </source>
</evidence>
<evidence type="ECO:0000313" key="2">
    <source>
        <dbReference type="EMBL" id="TFH90998.1"/>
    </source>
</evidence>
<dbReference type="EMBL" id="SATR01000020">
    <property type="protein sequence ID" value="TFH90998.1"/>
    <property type="molecule type" value="Genomic_DNA"/>
</dbReference>
<comment type="caution">
    <text evidence="2">The sequence shown here is derived from an EMBL/GenBank/DDBJ whole genome shotgun (WGS) entry which is preliminary data.</text>
</comment>
<dbReference type="Proteomes" id="UP000297753">
    <property type="component" value="Unassembled WGS sequence"/>
</dbReference>
<evidence type="ECO:0000313" key="3">
    <source>
        <dbReference type="Proteomes" id="UP000297753"/>
    </source>
</evidence>